<dbReference type="OrthoDB" id="843225at2759"/>
<organism evidence="3 4">
    <name type="scientific">Zostera marina</name>
    <name type="common">Eelgrass</name>
    <dbReference type="NCBI Taxonomy" id="29655"/>
    <lineage>
        <taxon>Eukaryota</taxon>
        <taxon>Viridiplantae</taxon>
        <taxon>Streptophyta</taxon>
        <taxon>Embryophyta</taxon>
        <taxon>Tracheophyta</taxon>
        <taxon>Spermatophyta</taxon>
        <taxon>Magnoliopsida</taxon>
        <taxon>Liliopsida</taxon>
        <taxon>Zosteraceae</taxon>
        <taxon>Zostera</taxon>
    </lineage>
</organism>
<dbReference type="InterPro" id="IPR006016">
    <property type="entry name" value="UspA"/>
</dbReference>
<dbReference type="STRING" id="29655.A0A0K9P4Y7"/>
<name>A0A0K9P4Y7_ZOSMR</name>
<feature type="domain" description="UspA" evidence="2">
    <location>
        <begin position="8"/>
        <end position="162"/>
    </location>
</feature>
<keyword evidence="3" id="KW-0378">Hydrolase</keyword>
<dbReference type="InterPro" id="IPR006015">
    <property type="entry name" value="Universal_stress_UspA"/>
</dbReference>
<dbReference type="PRINTS" id="PR01438">
    <property type="entry name" value="UNVRSLSTRESS"/>
</dbReference>
<dbReference type="PANTHER" id="PTHR46100">
    <property type="entry name" value="IMP2'P"/>
    <property type="match status" value="1"/>
</dbReference>
<dbReference type="SUPFAM" id="SSF52402">
    <property type="entry name" value="Adenine nucleotide alpha hydrolases-like"/>
    <property type="match status" value="1"/>
</dbReference>
<dbReference type="Proteomes" id="UP000036987">
    <property type="component" value="Unassembled WGS sequence"/>
</dbReference>
<dbReference type="EMBL" id="LFYR01001258">
    <property type="protein sequence ID" value="KMZ63292.1"/>
    <property type="molecule type" value="Genomic_DNA"/>
</dbReference>
<proteinExistence type="predicted"/>
<comment type="caution">
    <text evidence="3">The sequence shown here is derived from an EMBL/GenBank/DDBJ whole genome shotgun (WGS) entry which is preliminary data.</text>
</comment>
<dbReference type="Gene3D" id="3.40.50.620">
    <property type="entry name" value="HUPs"/>
    <property type="match status" value="1"/>
</dbReference>
<feature type="region of interest" description="Disordered" evidence="1">
    <location>
        <begin position="160"/>
        <end position="179"/>
    </location>
</feature>
<evidence type="ECO:0000259" key="2">
    <source>
        <dbReference type="Pfam" id="PF00582"/>
    </source>
</evidence>
<dbReference type="Pfam" id="PF00582">
    <property type="entry name" value="Usp"/>
    <property type="match status" value="1"/>
</dbReference>
<evidence type="ECO:0000313" key="3">
    <source>
        <dbReference type="EMBL" id="KMZ63292.1"/>
    </source>
</evidence>
<reference evidence="4" key="1">
    <citation type="journal article" date="2016" name="Nature">
        <title>The genome of the seagrass Zostera marina reveals angiosperm adaptation to the sea.</title>
        <authorList>
            <person name="Olsen J.L."/>
            <person name="Rouze P."/>
            <person name="Verhelst B."/>
            <person name="Lin Y.-C."/>
            <person name="Bayer T."/>
            <person name="Collen J."/>
            <person name="Dattolo E."/>
            <person name="De Paoli E."/>
            <person name="Dittami S."/>
            <person name="Maumus F."/>
            <person name="Michel G."/>
            <person name="Kersting A."/>
            <person name="Lauritano C."/>
            <person name="Lohaus R."/>
            <person name="Toepel M."/>
            <person name="Tonon T."/>
            <person name="Vanneste K."/>
            <person name="Amirebrahimi M."/>
            <person name="Brakel J."/>
            <person name="Bostroem C."/>
            <person name="Chovatia M."/>
            <person name="Grimwood J."/>
            <person name="Jenkins J.W."/>
            <person name="Jueterbock A."/>
            <person name="Mraz A."/>
            <person name="Stam W.T."/>
            <person name="Tice H."/>
            <person name="Bornberg-Bauer E."/>
            <person name="Green P.J."/>
            <person name="Pearson G.A."/>
            <person name="Procaccini G."/>
            <person name="Duarte C.M."/>
            <person name="Schmutz J."/>
            <person name="Reusch T.B.H."/>
            <person name="Van de Peer Y."/>
        </authorList>
    </citation>
    <scope>NUCLEOTIDE SEQUENCE [LARGE SCALE GENOMIC DNA]</scope>
    <source>
        <strain evidence="4">cv. Finnish</strain>
    </source>
</reference>
<dbReference type="InterPro" id="IPR014729">
    <property type="entry name" value="Rossmann-like_a/b/a_fold"/>
</dbReference>
<sequence>MEKMIRERKTIGIGVDYSPMSILAVKWVAKNFASSGDQVILVHAAAGKLDDQSQKELWEENGSPLVPLSEFKDSAVQAHYDVQPNPEIFDILDDASMEYEMEVMAKIYWGNAREILCKSVKDLKLDHLVVGSRGHSMMKRLVLGSVSHHVMNHAQCPVTVVKAPKPPNPTKSSAQPSCI</sequence>
<dbReference type="OMA" id="WGNAREI"/>
<protein>
    <submittedName>
        <fullName evidence="3">Adenine nucleotide alpha hydrolases-like superfamily</fullName>
    </submittedName>
</protein>
<keyword evidence="4" id="KW-1185">Reference proteome</keyword>
<feature type="compositionally biased region" description="Polar residues" evidence="1">
    <location>
        <begin position="170"/>
        <end position="179"/>
    </location>
</feature>
<gene>
    <name evidence="3" type="ORF">ZOSMA_41G01360</name>
</gene>
<dbReference type="AlphaFoldDB" id="A0A0K9P4Y7"/>
<evidence type="ECO:0000256" key="1">
    <source>
        <dbReference type="SAM" id="MobiDB-lite"/>
    </source>
</evidence>
<dbReference type="CDD" id="cd23659">
    <property type="entry name" value="USP_At3g01520-like"/>
    <property type="match status" value="1"/>
</dbReference>
<dbReference type="PANTHER" id="PTHR46100:SF1">
    <property type="entry name" value="OS02G0773200 PROTEIN"/>
    <property type="match status" value="1"/>
</dbReference>
<evidence type="ECO:0000313" key="4">
    <source>
        <dbReference type="Proteomes" id="UP000036987"/>
    </source>
</evidence>
<dbReference type="GO" id="GO:0016787">
    <property type="term" value="F:hydrolase activity"/>
    <property type="evidence" value="ECO:0007669"/>
    <property type="project" value="UniProtKB-KW"/>
</dbReference>
<accession>A0A0K9P4Y7</accession>